<dbReference type="NCBIfam" id="TIGR00801">
    <property type="entry name" value="ncs2"/>
    <property type="match status" value="1"/>
</dbReference>
<reference evidence="9" key="1">
    <citation type="submission" date="2022-06" db="EMBL/GenBank/DDBJ databases">
        <title>Sequencing the genomes of 1000 actinobacteria strains.</title>
        <authorList>
            <person name="Klenk H.-P."/>
        </authorList>
    </citation>
    <scope>NUCLEOTIDE SEQUENCE</scope>
    <source>
        <strain evidence="9">DSM 46694</strain>
    </source>
</reference>
<keyword evidence="3" id="KW-0813">Transport</keyword>
<dbReference type="Proteomes" id="UP001139648">
    <property type="component" value="Unassembled WGS sequence"/>
</dbReference>
<dbReference type="InterPro" id="IPR006042">
    <property type="entry name" value="Xan_ur_permease"/>
</dbReference>
<name>A0A9X2GSE0_9ACTN</name>
<evidence type="ECO:0000256" key="5">
    <source>
        <dbReference type="ARBA" id="ARBA00022692"/>
    </source>
</evidence>
<dbReference type="RefSeq" id="WP_253746969.1">
    <property type="nucleotide sequence ID" value="NZ_BAABKA010000035.1"/>
</dbReference>
<dbReference type="AlphaFoldDB" id="A0A9X2GSE0"/>
<feature type="transmembrane region" description="Helical" evidence="8">
    <location>
        <begin position="131"/>
        <end position="150"/>
    </location>
</feature>
<dbReference type="PANTHER" id="PTHR42810:SF4">
    <property type="entry name" value="URIC ACID TRANSPORTER UACT"/>
    <property type="match status" value="1"/>
</dbReference>
<keyword evidence="5 8" id="KW-0812">Transmembrane</keyword>
<dbReference type="InterPro" id="IPR017588">
    <property type="entry name" value="UacT-like"/>
</dbReference>
<feature type="transmembrane region" description="Helical" evidence="8">
    <location>
        <begin position="105"/>
        <end position="124"/>
    </location>
</feature>
<feature type="transmembrane region" description="Helical" evidence="8">
    <location>
        <begin position="194"/>
        <end position="212"/>
    </location>
</feature>
<evidence type="ECO:0000256" key="7">
    <source>
        <dbReference type="ARBA" id="ARBA00023136"/>
    </source>
</evidence>
<dbReference type="NCBIfam" id="TIGR03173">
    <property type="entry name" value="pbuX"/>
    <property type="match status" value="1"/>
</dbReference>
<comment type="similarity">
    <text evidence="2">Belongs to the nucleobase:cation symporter-2 (NCS2) (TC 2.A.40) family.</text>
</comment>
<feature type="transmembrane region" description="Helical" evidence="8">
    <location>
        <begin position="346"/>
        <end position="366"/>
    </location>
</feature>
<keyword evidence="7 8" id="KW-0472">Membrane</keyword>
<proteinExistence type="inferred from homology"/>
<sequence>MKSEVHPVDARLPAAQLGALGLQHVLAMYAGAVAVPLIVGGALKLPPDQLAYLINADLLISGIATLIQCVGVWRFGVRLPIMQGCTFAAVTPMVLIGTTQGGLPAIYGAVIVSGLLVVAVAPYFARIVRFFPPLVTGTIITIIGISLLPVAARWAAGGAGSPTYGEPRNIAMAAAVLLFILAIHRLSKGFLGRVAVLAGIAAGTLVAIPLGFTDFSNVGSADLFGISTPFAFGLPTFHVTAIISMCVVMLVSMTETTGDFVAVSEMTGSELTPRRLADGLRADGFSTALGGVFNTFPYTAFAQNVGLVGLTGVRSRWVVATAGGILVVLGLIPVLGAVIAAIPQPVLGGAGIAMFGTVAASGIRTLSKVSFEGNHNLVIVAVSIGVAAIPVGAPDFYDRFPHWAQTILDSGISTGSLLVIILNLVFNHLRSAPAERGM</sequence>
<organism evidence="9 10">
    <name type="scientific">Nonomuraea thailandensis</name>
    <dbReference type="NCBI Taxonomy" id="1188745"/>
    <lineage>
        <taxon>Bacteria</taxon>
        <taxon>Bacillati</taxon>
        <taxon>Actinomycetota</taxon>
        <taxon>Actinomycetes</taxon>
        <taxon>Streptosporangiales</taxon>
        <taxon>Streptosporangiaceae</taxon>
        <taxon>Nonomuraea</taxon>
    </lineage>
</organism>
<evidence type="ECO:0000256" key="6">
    <source>
        <dbReference type="ARBA" id="ARBA00022989"/>
    </source>
</evidence>
<feature type="transmembrane region" description="Helical" evidence="8">
    <location>
        <begin position="232"/>
        <end position="251"/>
    </location>
</feature>
<dbReference type="NCBIfam" id="NF037981">
    <property type="entry name" value="NCS2_1"/>
    <property type="match status" value="1"/>
</dbReference>
<evidence type="ECO:0000256" key="4">
    <source>
        <dbReference type="ARBA" id="ARBA00022475"/>
    </source>
</evidence>
<evidence type="ECO:0000256" key="8">
    <source>
        <dbReference type="SAM" id="Phobius"/>
    </source>
</evidence>
<comment type="subcellular location">
    <subcellularLocation>
        <location evidence="1">Cell membrane</location>
        <topology evidence="1">Multi-pass membrane protein</topology>
    </subcellularLocation>
</comment>
<keyword evidence="6 8" id="KW-1133">Transmembrane helix</keyword>
<dbReference type="GO" id="GO:0005886">
    <property type="term" value="C:plasma membrane"/>
    <property type="evidence" value="ECO:0007669"/>
    <property type="project" value="UniProtKB-SubCell"/>
</dbReference>
<comment type="caution">
    <text evidence="9">The sequence shown here is derived from an EMBL/GenBank/DDBJ whole genome shotgun (WGS) entry which is preliminary data.</text>
</comment>
<dbReference type="PANTHER" id="PTHR42810">
    <property type="entry name" value="PURINE PERMEASE C1399.01C-RELATED"/>
    <property type="match status" value="1"/>
</dbReference>
<feature type="transmembrane region" description="Helical" evidence="8">
    <location>
        <begin position="50"/>
        <end position="73"/>
    </location>
</feature>
<protein>
    <submittedName>
        <fullName evidence="9">NCS2 family nucleobase:cation symporter-2</fullName>
    </submittedName>
</protein>
<dbReference type="InterPro" id="IPR006043">
    <property type="entry name" value="NCS2"/>
</dbReference>
<evidence type="ECO:0000313" key="10">
    <source>
        <dbReference type="Proteomes" id="UP001139648"/>
    </source>
</evidence>
<feature type="transmembrane region" description="Helical" evidence="8">
    <location>
        <begin position="403"/>
        <end position="426"/>
    </location>
</feature>
<feature type="transmembrane region" description="Helical" evidence="8">
    <location>
        <begin position="378"/>
        <end position="397"/>
    </location>
</feature>
<dbReference type="PROSITE" id="PS01116">
    <property type="entry name" value="XANTH_URACIL_PERMASE"/>
    <property type="match status" value="1"/>
</dbReference>
<evidence type="ECO:0000313" key="9">
    <source>
        <dbReference type="EMBL" id="MCP2359563.1"/>
    </source>
</evidence>
<dbReference type="EMBL" id="JAMZEB010000002">
    <property type="protein sequence ID" value="MCP2359563.1"/>
    <property type="molecule type" value="Genomic_DNA"/>
</dbReference>
<keyword evidence="10" id="KW-1185">Reference proteome</keyword>
<feature type="transmembrane region" description="Helical" evidence="8">
    <location>
        <begin position="317"/>
        <end position="340"/>
    </location>
</feature>
<evidence type="ECO:0000256" key="1">
    <source>
        <dbReference type="ARBA" id="ARBA00004651"/>
    </source>
</evidence>
<keyword evidence="4" id="KW-1003">Cell membrane</keyword>
<feature type="transmembrane region" description="Helical" evidence="8">
    <location>
        <begin position="170"/>
        <end position="187"/>
    </location>
</feature>
<dbReference type="GO" id="GO:0042907">
    <property type="term" value="F:xanthine transmembrane transporter activity"/>
    <property type="evidence" value="ECO:0007669"/>
    <property type="project" value="TreeGrafter"/>
</dbReference>
<gene>
    <name evidence="9" type="ORF">HD597_006583</name>
</gene>
<accession>A0A9X2GSE0</accession>
<evidence type="ECO:0000256" key="3">
    <source>
        <dbReference type="ARBA" id="ARBA00022448"/>
    </source>
</evidence>
<evidence type="ECO:0000256" key="2">
    <source>
        <dbReference type="ARBA" id="ARBA00008821"/>
    </source>
</evidence>
<dbReference type="Pfam" id="PF00860">
    <property type="entry name" value="Xan_ur_permease"/>
    <property type="match status" value="1"/>
</dbReference>
<feature type="transmembrane region" description="Helical" evidence="8">
    <location>
        <begin position="20"/>
        <end position="43"/>
    </location>
</feature>